<dbReference type="Proteomes" id="UP001409585">
    <property type="component" value="Unassembled WGS sequence"/>
</dbReference>
<dbReference type="EMBL" id="BAABLX010000001">
    <property type="protein sequence ID" value="GAA4929878.1"/>
    <property type="molecule type" value="Genomic_DNA"/>
</dbReference>
<dbReference type="RefSeq" id="WP_345415672.1">
    <property type="nucleotide sequence ID" value="NZ_AP031496.1"/>
</dbReference>
<feature type="chain" id="PRO_5043685637" description="Phosphodiesterase" evidence="1">
    <location>
        <begin position="28"/>
        <end position="103"/>
    </location>
</feature>
<dbReference type="AlphaFoldDB" id="A0AAV3TWD1"/>
<protein>
    <recommendedName>
        <fullName evidence="4">Phosphodiesterase</fullName>
    </recommendedName>
</protein>
<comment type="caution">
    <text evidence="2">The sequence shown here is derived from an EMBL/GenBank/DDBJ whole genome shotgun (WGS) entry which is preliminary data.</text>
</comment>
<evidence type="ECO:0000313" key="2">
    <source>
        <dbReference type="EMBL" id="GAA4929878.1"/>
    </source>
</evidence>
<evidence type="ECO:0000313" key="3">
    <source>
        <dbReference type="Proteomes" id="UP001409585"/>
    </source>
</evidence>
<proteinExistence type="predicted"/>
<keyword evidence="1" id="KW-0732">Signal</keyword>
<organism evidence="2 3">
    <name type="scientific">Halioxenophilus aromaticivorans</name>
    <dbReference type="NCBI Taxonomy" id="1306992"/>
    <lineage>
        <taxon>Bacteria</taxon>
        <taxon>Pseudomonadati</taxon>
        <taxon>Pseudomonadota</taxon>
        <taxon>Gammaproteobacteria</taxon>
        <taxon>Alteromonadales</taxon>
        <taxon>Alteromonadaceae</taxon>
        <taxon>Halioxenophilus</taxon>
    </lineage>
</organism>
<keyword evidence="3" id="KW-1185">Reference proteome</keyword>
<accession>A0AAV3TWD1</accession>
<sequence length="103" mass="11115">MKANIEKFPIYALIYGCLGVMSPLANAEAVAIPVGQQSLNSSIAVPRAGMSKARVEQQFGAPTHRAASVGDPPISSWEYSGFTVYFEYDRVIHAVVSHSKSSR</sequence>
<feature type="signal peptide" evidence="1">
    <location>
        <begin position="1"/>
        <end position="27"/>
    </location>
</feature>
<evidence type="ECO:0008006" key="4">
    <source>
        <dbReference type="Google" id="ProtNLM"/>
    </source>
</evidence>
<reference evidence="3" key="1">
    <citation type="journal article" date="2019" name="Int. J. Syst. Evol. Microbiol.">
        <title>The Global Catalogue of Microorganisms (GCM) 10K type strain sequencing project: providing services to taxonomists for standard genome sequencing and annotation.</title>
        <authorList>
            <consortium name="The Broad Institute Genomics Platform"/>
            <consortium name="The Broad Institute Genome Sequencing Center for Infectious Disease"/>
            <person name="Wu L."/>
            <person name="Ma J."/>
        </authorList>
    </citation>
    <scope>NUCLEOTIDE SEQUENCE [LARGE SCALE GENOMIC DNA]</scope>
    <source>
        <strain evidence="3">JCM 19134</strain>
    </source>
</reference>
<gene>
    <name evidence="2" type="ORF">GCM10025791_02010</name>
</gene>
<name>A0AAV3TWD1_9ALTE</name>
<evidence type="ECO:0000256" key="1">
    <source>
        <dbReference type="SAM" id="SignalP"/>
    </source>
</evidence>